<protein>
    <submittedName>
        <fullName evidence="1">Uncharacterized protein</fullName>
    </submittedName>
</protein>
<evidence type="ECO:0000313" key="2">
    <source>
        <dbReference type="Proteomes" id="UP000265515"/>
    </source>
</evidence>
<sequence>MGNKRSRPVTTDGAGEGEPTLHNLLVKFVEDEGKFWMKDHGIEYGRLGGDGDFVAKCSFCMYKSEGAEGCLAMSCVFGQ</sequence>
<comment type="caution">
    <text evidence="1">The sequence shown here is derived from an EMBL/GenBank/DDBJ whole genome shotgun (WGS) entry which is preliminary data.</text>
</comment>
<dbReference type="Proteomes" id="UP000265515">
    <property type="component" value="Unassembled WGS sequence"/>
</dbReference>
<organism evidence="1 2">
    <name type="scientific">Chara braunii</name>
    <name type="common">Braun's stonewort</name>
    <dbReference type="NCBI Taxonomy" id="69332"/>
    <lineage>
        <taxon>Eukaryota</taxon>
        <taxon>Viridiplantae</taxon>
        <taxon>Streptophyta</taxon>
        <taxon>Charophyceae</taxon>
        <taxon>Charales</taxon>
        <taxon>Characeae</taxon>
        <taxon>Chara</taxon>
    </lineage>
</organism>
<proteinExistence type="predicted"/>
<dbReference type="OrthoDB" id="1711136at2759"/>
<reference evidence="1 2" key="1">
    <citation type="journal article" date="2018" name="Cell">
        <title>The Chara Genome: Secondary Complexity and Implications for Plant Terrestrialization.</title>
        <authorList>
            <person name="Nishiyama T."/>
            <person name="Sakayama H."/>
            <person name="Vries J.D."/>
            <person name="Buschmann H."/>
            <person name="Saint-Marcoux D."/>
            <person name="Ullrich K.K."/>
            <person name="Haas F.B."/>
            <person name="Vanderstraeten L."/>
            <person name="Becker D."/>
            <person name="Lang D."/>
            <person name="Vosolsobe S."/>
            <person name="Rombauts S."/>
            <person name="Wilhelmsson P.K.I."/>
            <person name="Janitza P."/>
            <person name="Kern R."/>
            <person name="Heyl A."/>
            <person name="Rumpler F."/>
            <person name="Villalobos L.I.A.C."/>
            <person name="Clay J.M."/>
            <person name="Skokan R."/>
            <person name="Toyoda A."/>
            <person name="Suzuki Y."/>
            <person name="Kagoshima H."/>
            <person name="Schijlen E."/>
            <person name="Tajeshwar N."/>
            <person name="Catarino B."/>
            <person name="Hetherington A.J."/>
            <person name="Saltykova A."/>
            <person name="Bonnot C."/>
            <person name="Breuninger H."/>
            <person name="Symeonidi A."/>
            <person name="Radhakrishnan G.V."/>
            <person name="Van Nieuwerburgh F."/>
            <person name="Deforce D."/>
            <person name="Chang C."/>
            <person name="Karol K.G."/>
            <person name="Hedrich R."/>
            <person name="Ulvskov P."/>
            <person name="Glockner G."/>
            <person name="Delwiche C.F."/>
            <person name="Petrasek J."/>
            <person name="Van de Peer Y."/>
            <person name="Friml J."/>
            <person name="Beilby M."/>
            <person name="Dolan L."/>
            <person name="Kohara Y."/>
            <person name="Sugano S."/>
            <person name="Fujiyama A."/>
            <person name="Delaux P.-M."/>
            <person name="Quint M."/>
            <person name="TheiBen G."/>
            <person name="Hagemann M."/>
            <person name="Harholt J."/>
            <person name="Dunand C."/>
            <person name="Zachgo S."/>
            <person name="Langdale J."/>
            <person name="Maumus F."/>
            <person name="Straeten D.V.D."/>
            <person name="Gould S.B."/>
            <person name="Rensing S.A."/>
        </authorList>
    </citation>
    <scope>NUCLEOTIDE SEQUENCE [LARGE SCALE GENOMIC DNA]</scope>
    <source>
        <strain evidence="1 2">S276</strain>
    </source>
</reference>
<dbReference type="EMBL" id="BFEA01000152">
    <property type="protein sequence ID" value="GBG71695.1"/>
    <property type="molecule type" value="Genomic_DNA"/>
</dbReference>
<name>A0A388KNT4_CHABU</name>
<dbReference type="AlphaFoldDB" id="A0A388KNT4"/>
<keyword evidence="2" id="KW-1185">Reference proteome</keyword>
<dbReference type="Gramene" id="GBG71695">
    <property type="protein sequence ID" value="GBG71695"/>
    <property type="gene ID" value="CBR_g9107"/>
</dbReference>
<gene>
    <name evidence="1" type="ORF">CBR_g9107</name>
</gene>
<evidence type="ECO:0000313" key="1">
    <source>
        <dbReference type="EMBL" id="GBG71695.1"/>
    </source>
</evidence>
<accession>A0A388KNT4</accession>